<protein>
    <submittedName>
        <fullName evidence="1">Uncharacterized protein</fullName>
    </submittedName>
</protein>
<gene>
    <name evidence="1" type="ORF">QYF61_016731</name>
</gene>
<accession>A0AAN7Q4F7</accession>
<evidence type="ECO:0000313" key="2">
    <source>
        <dbReference type="Proteomes" id="UP001333110"/>
    </source>
</evidence>
<proteinExistence type="predicted"/>
<dbReference type="Proteomes" id="UP001333110">
    <property type="component" value="Unassembled WGS sequence"/>
</dbReference>
<dbReference type="EMBL" id="JAUNZN010000001">
    <property type="protein sequence ID" value="KAK4831261.1"/>
    <property type="molecule type" value="Genomic_DNA"/>
</dbReference>
<name>A0AAN7Q4F7_MYCAM</name>
<organism evidence="1 2">
    <name type="scientific">Mycteria americana</name>
    <name type="common">Wood stork</name>
    <dbReference type="NCBI Taxonomy" id="33587"/>
    <lineage>
        <taxon>Eukaryota</taxon>
        <taxon>Metazoa</taxon>
        <taxon>Chordata</taxon>
        <taxon>Craniata</taxon>
        <taxon>Vertebrata</taxon>
        <taxon>Euteleostomi</taxon>
        <taxon>Archelosauria</taxon>
        <taxon>Archosauria</taxon>
        <taxon>Dinosauria</taxon>
        <taxon>Saurischia</taxon>
        <taxon>Theropoda</taxon>
        <taxon>Coelurosauria</taxon>
        <taxon>Aves</taxon>
        <taxon>Neognathae</taxon>
        <taxon>Neoaves</taxon>
        <taxon>Aequornithes</taxon>
        <taxon>Ciconiiformes</taxon>
        <taxon>Ciconiidae</taxon>
        <taxon>Mycteria</taxon>
    </lineage>
</organism>
<dbReference type="AlphaFoldDB" id="A0AAN7Q4F7"/>
<evidence type="ECO:0000313" key="1">
    <source>
        <dbReference type="EMBL" id="KAK4831261.1"/>
    </source>
</evidence>
<reference evidence="1 2" key="1">
    <citation type="journal article" date="2023" name="J. Hered.">
        <title>Chromosome-level genome of the wood stork (Mycteria americana) provides insight into avian chromosome evolution.</title>
        <authorList>
            <person name="Flamio R. Jr."/>
            <person name="Ramstad K.M."/>
        </authorList>
    </citation>
    <scope>NUCLEOTIDE SEQUENCE [LARGE SCALE GENOMIC DNA]</scope>
    <source>
        <strain evidence="1">JAX WOST 10</strain>
    </source>
</reference>
<keyword evidence="2" id="KW-1185">Reference proteome</keyword>
<sequence length="205" mass="23572">MSGWRPVMSGTSHYRAIRRGNSFKLKESRFRLDIWKKFFTVRNNPYHSTQYAIEPLVTNIIPHSEEELEGRVLSPIGQRVEQKYGCAQAAKANCIPGCTSKNIDSRLREMVFPLYVALVRPHLAYCVQFGASLYKKDTSELEQVQWKVAEIIKELQLIFCKEKLRQMDLFSLKRRRLQVDLTAAYKCLMGGMVTPPPLWAASSNA</sequence>
<comment type="caution">
    <text evidence="1">The sequence shown here is derived from an EMBL/GenBank/DDBJ whole genome shotgun (WGS) entry which is preliminary data.</text>
</comment>